<comment type="caution">
    <text evidence="2">The sequence shown here is derived from an EMBL/GenBank/DDBJ whole genome shotgun (WGS) entry which is preliminary data.</text>
</comment>
<proteinExistence type="predicted"/>
<feature type="transmembrane region" description="Helical" evidence="1">
    <location>
        <begin position="29"/>
        <end position="51"/>
    </location>
</feature>
<protein>
    <submittedName>
        <fullName evidence="2">Uncharacterized protein</fullName>
    </submittedName>
</protein>
<evidence type="ECO:0000313" key="3">
    <source>
        <dbReference type="Proteomes" id="UP000789707"/>
    </source>
</evidence>
<keyword evidence="1" id="KW-1133">Transmembrane helix</keyword>
<sequence length="84" mass="9334">MPLIFVSIALFATLFIDHTLKNQPNHHLRILAGIIEIILALVLVSLFFWLTMTLLTKLAVGTFAIGVLLTGLSYLLPKPTFTDK</sequence>
<evidence type="ECO:0000313" key="2">
    <source>
        <dbReference type="EMBL" id="CAH0416796.1"/>
    </source>
</evidence>
<dbReference type="RefSeq" id="WP_230096836.1">
    <property type="nucleotide sequence ID" value="NZ_CAKKNS010000004.1"/>
</dbReference>
<gene>
    <name evidence="2" type="ORF">WFA24289_01109</name>
</gene>
<dbReference type="EMBL" id="CAKKNS010000004">
    <property type="protein sequence ID" value="CAH0416796.1"/>
    <property type="molecule type" value="Genomic_DNA"/>
</dbReference>
<reference evidence="2 3" key="1">
    <citation type="submission" date="2021-11" db="EMBL/GenBank/DDBJ databases">
        <authorList>
            <person name="Depoorter E."/>
        </authorList>
    </citation>
    <scope>NUCLEOTIDE SEQUENCE [LARGE SCALE GENOMIC DNA]</scope>
    <source>
        <strain evidence="2 3">LMG 24289</strain>
    </source>
</reference>
<dbReference type="Proteomes" id="UP000789707">
    <property type="component" value="Unassembled WGS sequence"/>
</dbReference>
<keyword evidence="1" id="KW-0812">Transmembrane</keyword>
<evidence type="ECO:0000256" key="1">
    <source>
        <dbReference type="SAM" id="Phobius"/>
    </source>
</evidence>
<organism evidence="2 3">
    <name type="scientific">Periweissella fabaria</name>
    <dbReference type="NCBI Taxonomy" id="546157"/>
    <lineage>
        <taxon>Bacteria</taxon>
        <taxon>Bacillati</taxon>
        <taxon>Bacillota</taxon>
        <taxon>Bacilli</taxon>
        <taxon>Lactobacillales</taxon>
        <taxon>Lactobacillaceae</taxon>
        <taxon>Periweissella</taxon>
    </lineage>
</organism>
<name>A0ABM8Z648_9LACO</name>
<keyword evidence="1" id="KW-0472">Membrane</keyword>
<accession>A0ABM8Z648</accession>
<keyword evidence="3" id="KW-1185">Reference proteome</keyword>
<feature type="transmembrane region" description="Helical" evidence="1">
    <location>
        <begin position="58"/>
        <end position="76"/>
    </location>
</feature>